<keyword evidence="2" id="KW-1185">Reference proteome</keyword>
<accession>A0A6I3JEQ6</accession>
<protein>
    <submittedName>
        <fullName evidence="1">Uncharacterized protein</fullName>
    </submittedName>
</protein>
<sequence length="184" mass="20049">MPLGAGDSTHCVRVNGRVFEAAAARRQHRERCDLFHAALAVSLDGQLFTIEMAPAWGTDAPDRGVVCEGPVGLHRLGRSRFFRYEVRRWRDGVIPDAAEAVDSPQRLSADPAMAQQVLDLAPSFPTATWGRDEQRAGDMWNSNSLVAWLLARSGHDMDTIGPPEHGRAPGWLAGLVVAARSGRT</sequence>
<reference evidence="1 2" key="1">
    <citation type="submission" date="2019-10" db="EMBL/GenBank/DDBJ databases">
        <title>Nocardioides novel species isolated from the excrement of Marmot.</title>
        <authorList>
            <person name="Zhang G."/>
        </authorList>
    </citation>
    <scope>NUCLEOTIDE SEQUENCE [LARGE SCALE GENOMIC DNA]</scope>
    <source>
        <strain evidence="2">zg-579</strain>
    </source>
</reference>
<organism evidence="1 2">
    <name type="scientific">Nocardioides marmotae</name>
    <dbReference type="NCBI Taxonomy" id="2663857"/>
    <lineage>
        <taxon>Bacteria</taxon>
        <taxon>Bacillati</taxon>
        <taxon>Actinomycetota</taxon>
        <taxon>Actinomycetes</taxon>
        <taxon>Propionibacteriales</taxon>
        <taxon>Nocardioidaceae</taxon>
        <taxon>Nocardioides</taxon>
    </lineage>
</organism>
<evidence type="ECO:0000313" key="1">
    <source>
        <dbReference type="EMBL" id="MTB96545.1"/>
    </source>
</evidence>
<name>A0A6I3JEQ6_9ACTN</name>
<dbReference type="AlphaFoldDB" id="A0A6I3JEQ6"/>
<dbReference type="EMBL" id="WLCI01000016">
    <property type="protein sequence ID" value="MTB96545.1"/>
    <property type="molecule type" value="Genomic_DNA"/>
</dbReference>
<evidence type="ECO:0000313" key="2">
    <source>
        <dbReference type="Proteomes" id="UP000433406"/>
    </source>
</evidence>
<comment type="caution">
    <text evidence="1">The sequence shown here is derived from an EMBL/GenBank/DDBJ whole genome shotgun (WGS) entry which is preliminary data.</text>
</comment>
<dbReference type="Proteomes" id="UP000433406">
    <property type="component" value="Unassembled WGS sequence"/>
</dbReference>
<gene>
    <name evidence="1" type="ORF">GGQ22_15830</name>
</gene>
<proteinExistence type="predicted"/>